<comment type="similarity">
    <text evidence="4">Belongs to the orthopoxvirus OPG062 family.</text>
</comment>
<dbReference type="Pfam" id="PF04767">
    <property type="entry name" value="Pox_F17"/>
    <property type="match status" value="1"/>
</dbReference>
<dbReference type="OrthoDB" id="25950at10239"/>
<evidence type="ECO:0000256" key="3">
    <source>
        <dbReference type="ARBA" id="ARBA00023125"/>
    </source>
</evidence>
<keyword evidence="1" id="KW-0597">Phosphoprotein</keyword>
<dbReference type="GeneID" id="18158375"/>
<evidence type="ECO:0000256" key="2">
    <source>
        <dbReference type="ARBA" id="ARBA00022921"/>
    </source>
</evidence>
<dbReference type="EMBL" id="AH015635">
    <property type="protein sequence ID" value="ABD51456.1"/>
    <property type="molecule type" value="Genomic_DNA"/>
</dbReference>
<dbReference type="InterPro" id="IPR006854">
    <property type="entry name" value="Phosphoprotein_F17"/>
</dbReference>
<keyword evidence="6" id="KW-0543">Viral nucleoprotein</keyword>
<accession>Q1HTT0</accession>
<dbReference type="GO" id="GO:0019013">
    <property type="term" value="C:viral nucleocapsid"/>
    <property type="evidence" value="ECO:0007669"/>
    <property type="project" value="UniProtKB-KW"/>
</dbReference>
<evidence type="ECO:0000313" key="7">
    <source>
        <dbReference type="Proteomes" id="UP000144311"/>
    </source>
</evidence>
<organism evidence="5">
    <name type="scientific">Squirrelpox virus</name>
    <dbReference type="NCBI Taxonomy" id="240426"/>
    <lineage>
        <taxon>Viruses</taxon>
        <taxon>Varidnaviria</taxon>
        <taxon>Bamfordvirae</taxon>
        <taxon>Nucleocytoviricota</taxon>
        <taxon>Pokkesviricetes</taxon>
        <taxon>Chitovirales</taxon>
        <taxon>Poxviridae</taxon>
        <taxon>Chordopoxvirinae</taxon>
        <taxon>Sciuripoxvirus</taxon>
        <taxon>Sciuripoxvirus squirrelpox</taxon>
    </lineage>
</organism>
<name>Q1HTT0_9POXV</name>
<reference evidence="5" key="1">
    <citation type="journal article" date="2006" name="J. Gen. Virol.">
        <title>Genomic characterization of a novel poxvirus contributing to the decline of the red squirrel (Sciurus vulgaris) in the UK.</title>
        <authorList>
            <person name="McInnes C.J."/>
            <person name="Wood A.R."/>
            <person name="Thomas K."/>
            <person name="Sainsbury A.W."/>
            <person name="Gurnell J."/>
            <person name="Dein F.J."/>
            <person name="Nettleton P.F."/>
        </authorList>
    </citation>
    <scope>NUCLEOTIDE SEQUENCE</scope>
    <source>
        <strain evidence="5">1296/99</strain>
    </source>
</reference>
<evidence type="ECO:0000313" key="6">
    <source>
        <dbReference type="EMBL" id="CCD83205.1"/>
    </source>
</evidence>
<evidence type="ECO:0000256" key="1">
    <source>
        <dbReference type="ARBA" id="ARBA00022553"/>
    </source>
</evidence>
<reference evidence="6 7" key="2">
    <citation type="submission" date="2011-10" db="EMBL/GenBank/DDBJ databases">
        <authorList>
            <person name="Darby A."/>
        </authorList>
    </citation>
    <scope>NUCLEOTIDE SEQUENCE [LARGE SCALE GENOMIC DNA]</scope>
    <source>
        <strain evidence="6">Red squirrel UK</strain>
    </source>
</reference>
<reference evidence="6 7" key="3">
    <citation type="submission" date="2013-10" db="EMBL/GenBank/DDBJ databases">
        <title>The genome of epidemic Squirrel Poxvirus reveals novel virulence genes.</title>
        <authorList>
            <person name="Darby A.C."/>
            <person name="McInnes C.J."/>
            <person name="Kjaer K.H."/>
            <person name="Wood A.R."/>
            <person name="Hughes M."/>
            <person name="Martensen P.M."/>
            <person name="Radford A.D."/>
            <person name="Hall N."/>
            <person name="Chantrey J."/>
        </authorList>
    </citation>
    <scope>NUCLEOTIDE SEQUENCE [LARGE SCALE GENOMIC DNA]</scope>
    <source>
        <strain evidence="6">Red squirrel UK</strain>
    </source>
</reference>
<proteinExistence type="inferred from homology"/>
<keyword evidence="3 6" id="KW-0238">DNA-binding</keyword>
<protein>
    <submittedName>
        <fullName evidence="5">A14R</fullName>
    </submittedName>
    <submittedName>
        <fullName evidence="6">Putative DNA-binding protein, major component of a nucleoprotein com</fullName>
    </submittedName>
</protein>
<dbReference type="EMBL" id="HE601899">
    <property type="protein sequence ID" value="CCD83205.1"/>
    <property type="molecule type" value="Genomic_DNA"/>
</dbReference>
<keyword evidence="2" id="KW-0426">Late protein</keyword>
<sequence length="98" mass="10542">MNSGYVDVPFIVNTVEGRLLVLKAVKICNVRTVEQSAPAASCVLKLDQPDEGTCKALSPPGSPRCERPDNNGPVPFMRTNLLESVFNTNRNSAAKLLG</sequence>
<evidence type="ECO:0000256" key="4">
    <source>
        <dbReference type="ARBA" id="ARBA00034718"/>
    </source>
</evidence>
<keyword evidence="7" id="KW-1185">Reference proteome</keyword>
<keyword evidence="6" id="KW-0946">Virion</keyword>
<dbReference type="GO" id="GO:0003677">
    <property type="term" value="F:DNA binding"/>
    <property type="evidence" value="ECO:0007669"/>
    <property type="project" value="UniProtKB-KW"/>
</dbReference>
<evidence type="ECO:0000313" key="5">
    <source>
        <dbReference type="EMBL" id="ABD51456.1"/>
    </source>
</evidence>
<dbReference type="KEGG" id="vg:18158375"/>
<dbReference type="RefSeq" id="YP_008658447.1">
    <property type="nucleotide sequence ID" value="NC_022563.1"/>
</dbReference>
<gene>
    <name evidence="5" type="primary">A14R</name>
    <name evidence="6" type="synonym">F17R</name>
    <name evidence="6" type="ORF">SQPV_0220</name>
</gene>
<dbReference type="Proteomes" id="UP000144311">
    <property type="component" value="Segment"/>
</dbReference>
<dbReference type="GO" id="GO:0019082">
    <property type="term" value="P:viral protein processing"/>
    <property type="evidence" value="ECO:0007669"/>
    <property type="project" value="InterPro"/>
</dbReference>
<dbReference type="PIRSF" id="PIRSF003688">
    <property type="entry name" value="VAC_PP"/>
    <property type="match status" value="1"/>
</dbReference>